<proteinExistence type="predicted"/>
<name>A0ABT7Y1A1_9VIBR</name>
<dbReference type="EMBL" id="JAUEOZ010000001">
    <property type="protein sequence ID" value="MDN2481811.1"/>
    <property type="molecule type" value="Genomic_DNA"/>
</dbReference>
<dbReference type="Proteomes" id="UP001169719">
    <property type="component" value="Unassembled WGS sequence"/>
</dbReference>
<comment type="caution">
    <text evidence="1">The sequence shown here is derived from an EMBL/GenBank/DDBJ whole genome shotgun (WGS) entry which is preliminary data.</text>
</comment>
<reference evidence="1" key="1">
    <citation type="submission" date="2024-05" db="EMBL/GenBank/DDBJ databases">
        <title>Genome Sequences of Four Agar- Degrading Marine Bacteria.</title>
        <authorList>
            <person name="Phillips E.K."/>
            <person name="Shaffer J.C."/>
            <person name="Henson M.W."/>
            <person name="Temperton B."/>
            <person name="Thrash C.J."/>
            <person name="Martin M.O."/>
        </authorList>
    </citation>
    <scope>NUCLEOTIDE SEQUENCE</scope>
    <source>
        <strain evidence="1">EKP203</strain>
    </source>
</reference>
<gene>
    <name evidence="1" type="ORF">QWJ08_10445</name>
</gene>
<evidence type="ECO:0000313" key="2">
    <source>
        <dbReference type="Proteomes" id="UP001169719"/>
    </source>
</evidence>
<sequence>MKGQVAVGVLLSTLSFSSMANFYVGANVGVVEQKITESGYSEKDNGAMYGLDFTWLNAVNNDWLFGLNGTAEYFDNDYKYDISTKTTVYTVSPIVARKFSGLGDRGRDYSLVYAKVGLAFWDTELKDNEYNEKFSVDDNDVAFGLGYRYVNDKKFVGIEVKGFNARYGALETKADHKSVNLAFGIAF</sequence>
<dbReference type="Gene3D" id="2.40.160.20">
    <property type="match status" value="1"/>
</dbReference>
<dbReference type="RefSeq" id="WP_289961896.1">
    <property type="nucleotide sequence ID" value="NZ_JAUEOZ010000001.1"/>
</dbReference>
<keyword evidence="2" id="KW-1185">Reference proteome</keyword>
<accession>A0ABT7Y1A1</accession>
<dbReference type="InterPro" id="IPR011250">
    <property type="entry name" value="OMP/PagP_B-barrel"/>
</dbReference>
<dbReference type="SUPFAM" id="SSF56925">
    <property type="entry name" value="OMPA-like"/>
    <property type="match status" value="1"/>
</dbReference>
<evidence type="ECO:0000313" key="1">
    <source>
        <dbReference type="EMBL" id="MDN2481811.1"/>
    </source>
</evidence>
<evidence type="ECO:0008006" key="3">
    <source>
        <dbReference type="Google" id="ProtNLM"/>
    </source>
</evidence>
<protein>
    <recommendedName>
        <fullName evidence="3">Porin family protein</fullName>
    </recommendedName>
</protein>
<organism evidence="1 2">
    <name type="scientific">Vibrio agarivorans</name>
    <dbReference type="NCBI Taxonomy" id="153622"/>
    <lineage>
        <taxon>Bacteria</taxon>
        <taxon>Pseudomonadati</taxon>
        <taxon>Pseudomonadota</taxon>
        <taxon>Gammaproteobacteria</taxon>
        <taxon>Vibrionales</taxon>
        <taxon>Vibrionaceae</taxon>
        <taxon>Vibrio</taxon>
    </lineage>
</organism>